<dbReference type="EMBL" id="JBHTIW010000005">
    <property type="protein sequence ID" value="MFD0920079.1"/>
    <property type="molecule type" value="Genomic_DNA"/>
</dbReference>
<accession>A0ABW3FNJ2</accession>
<dbReference type="Proteomes" id="UP001597018">
    <property type="component" value="Unassembled WGS sequence"/>
</dbReference>
<comment type="caution">
    <text evidence="2">The sequence shown here is derived from an EMBL/GenBank/DDBJ whole genome shotgun (WGS) entry which is preliminary data.</text>
</comment>
<dbReference type="Pfam" id="PF04101">
    <property type="entry name" value="Glyco_tran_28_C"/>
    <property type="match status" value="1"/>
</dbReference>
<protein>
    <submittedName>
        <fullName evidence="2">Glycosyltransferase</fullName>
    </submittedName>
</protein>
<sequence>MTTLFVATTGGHLAQLKNLSERIPCDGPALWVTSRNEQSTSLLAGRDVEYVRPVGCRSIRGVLRCAPIAHRLWRERGITRAVSTGSGIALGFLPYLAARGVECHYIESAARVNGPSLTGRVLRWVPGVRVYTQYPHLAGGRWGYGGSQFDIYRPVRIDRPFGDLVRVVVTVGASVYPFRRLIESLVPLLAPDGELHRATGLPVEVLWQTGPAPVDDLPIQTKPFLPITHLAEALAEADLVVSHAGTGSALLSFGAGKAPLVVTRERRFGEAVDDHQRQLATELHRRGLVHHREIGAITVDDLLAARSTAVRTCQEPQPFQLS</sequence>
<dbReference type="SUPFAM" id="SSF53756">
    <property type="entry name" value="UDP-Glycosyltransferase/glycogen phosphorylase"/>
    <property type="match status" value="1"/>
</dbReference>
<dbReference type="InterPro" id="IPR007235">
    <property type="entry name" value="Glyco_trans_28_C"/>
</dbReference>
<gene>
    <name evidence="2" type="ORF">ACFQ16_10030</name>
</gene>
<name>A0ABW3FNJ2_9PSEU</name>
<evidence type="ECO:0000313" key="2">
    <source>
        <dbReference type="EMBL" id="MFD0920079.1"/>
    </source>
</evidence>
<dbReference type="RefSeq" id="WP_345600891.1">
    <property type="nucleotide sequence ID" value="NZ_BAABLT010000020.1"/>
</dbReference>
<proteinExistence type="predicted"/>
<evidence type="ECO:0000259" key="1">
    <source>
        <dbReference type="Pfam" id="PF04101"/>
    </source>
</evidence>
<feature type="domain" description="Glycosyl transferase family 28 C-terminal" evidence="1">
    <location>
        <begin position="167"/>
        <end position="287"/>
    </location>
</feature>
<keyword evidence="3" id="KW-1185">Reference proteome</keyword>
<reference evidence="3" key="1">
    <citation type="journal article" date="2019" name="Int. J. Syst. Evol. Microbiol.">
        <title>The Global Catalogue of Microorganisms (GCM) 10K type strain sequencing project: providing services to taxonomists for standard genome sequencing and annotation.</title>
        <authorList>
            <consortium name="The Broad Institute Genomics Platform"/>
            <consortium name="The Broad Institute Genome Sequencing Center for Infectious Disease"/>
            <person name="Wu L."/>
            <person name="Ma J."/>
        </authorList>
    </citation>
    <scope>NUCLEOTIDE SEQUENCE [LARGE SCALE GENOMIC DNA]</scope>
    <source>
        <strain evidence="3">CCUG 56401</strain>
    </source>
</reference>
<organism evidence="2 3">
    <name type="scientific">Saccharopolyspora rosea</name>
    <dbReference type="NCBI Taxonomy" id="524884"/>
    <lineage>
        <taxon>Bacteria</taxon>
        <taxon>Bacillati</taxon>
        <taxon>Actinomycetota</taxon>
        <taxon>Actinomycetes</taxon>
        <taxon>Pseudonocardiales</taxon>
        <taxon>Pseudonocardiaceae</taxon>
        <taxon>Saccharopolyspora</taxon>
    </lineage>
</organism>
<dbReference type="Gene3D" id="3.40.50.2000">
    <property type="entry name" value="Glycogen Phosphorylase B"/>
    <property type="match status" value="1"/>
</dbReference>
<evidence type="ECO:0000313" key="3">
    <source>
        <dbReference type="Proteomes" id="UP001597018"/>
    </source>
</evidence>